<organism evidence="1 2">
    <name type="scientific">Rhizoctonia solani</name>
    <dbReference type="NCBI Taxonomy" id="456999"/>
    <lineage>
        <taxon>Eukaryota</taxon>
        <taxon>Fungi</taxon>
        <taxon>Dikarya</taxon>
        <taxon>Basidiomycota</taxon>
        <taxon>Agaricomycotina</taxon>
        <taxon>Agaricomycetes</taxon>
        <taxon>Cantharellales</taxon>
        <taxon>Ceratobasidiaceae</taxon>
        <taxon>Rhizoctonia</taxon>
    </lineage>
</organism>
<accession>A0A8H3HZ82</accession>
<dbReference type="Proteomes" id="UP000663827">
    <property type="component" value="Unassembled WGS sequence"/>
</dbReference>
<evidence type="ECO:0000313" key="2">
    <source>
        <dbReference type="Proteomes" id="UP000663827"/>
    </source>
</evidence>
<proteinExistence type="predicted"/>
<reference evidence="1" key="1">
    <citation type="submission" date="2021-01" db="EMBL/GenBank/DDBJ databases">
        <authorList>
            <person name="Kaushik A."/>
        </authorList>
    </citation>
    <scope>NUCLEOTIDE SEQUENCE</scope>
    <source>
        <strain evidence="1">AG5</strain>
    </source>
</reference>
<name>A0A8H3HZ82_9AGAM</name>
<protein>
    <submittedName>
        <fullName evidence="1">Uncharacterized protein</fullName>
    </submittedName>
</protein>
<evidence type="ECO:0000313" key="1">
    <source>
        <dbReference type="EMBL" id="CAE7155469.1"/>
    </source>
</evidence>
<sequence length="482" mass="54728">MSEQVHQHWGRVIDTYDGTYLYDVKASRDQLVLSQQVMDELHSDGAKAIDKLCALGKSTGKPDWNNPTNQITLPLLKSLFEYTVFTCSLSKLGNPLVIRGCIKLLKSITRSGKPSPFSYEYGHLCFRILLLAYDYCVLKLTDRHNSWMSQATWPENQLRKEGYGPLLSATVSVLIEQSMVGDDNELYSRFTRSLPWTDSYKGPLIKSQDVCLLAQILDSDWNHLLLFVRSNYALRLSAILYTMIETMHRTPTTRKNRPFIQSCLSVYQKYALLAPESPSHWGWQHDYVIEMSKKYAPKEQKLDAEDSKLVLRAYIDRLTILSDSSPIHPRVTSPFAAELLEYVLTHIGDGCESLIPDAIRATLLCMRGDVGCSIWSELPTDAICAACIRLFGHIKRLFEYLVQRSEVTRHTILHSALHVLFEKDLISLFVRTKQTGTIEEYLDDLLVVLDGNVSPSYFNDLAAGSAVRSMMSVVTPSFYCEP</sequence>
<comment type="caution">
    <text evidence="1">The sequence shown here is derived from an EMBL/GenBank/DDBJ whole genome shotgun (WGS) entry which is preliminary data.</text>
</comment>
<dbReference type="EMBL" id="CAJNJQ010001937">
    <property type="protein sequence ID" value="CAE7155469.1"/>
    <property type="molecule type" value="Genomic_DNA"/>
</dbReference>
<dbReference type="AlphaFoldDB" id="A0A8H3HZ82"/>
<gene>
    <name evidence="1" type="ORF">RDB_LOCUS93478</name>
</gene>